<dbReference type="AlphaFoldDB" id="A0AAD8AHB4"/>
<sequence length="187" mass="21090">IRLTDRLTGAPAPVYPLVLNYCVNFIKHEPFKLDMPSTDQKVTISPMQLPRKSTTDSNTSFDRMFTILQLHINTVTVTNFITNIFLRIPSGLESTIFFLYSKRAVSVLLMISLTSGVVIRQYPLIFLSSVVLPSRVLSLVDFTWLIHLSCGLSRVYGEVGVIADMIYMETIIASLPTRIIDTLLVYL</sequence>
<keyword evidence="2" id="KW-1185">Reference proteome</keyword>
<organism evidence="1 2">
    <name type="scientific">Diploptera punctata</name>
    <name type="common">Pacific beetle cockroach</name>
    <dbReference type="NCBI Taxonomy" id="6984"/>
    <lineage>
        <taxon>Eukaryota</taxon>
        <taxon>Metazoa</taxon>
        <taxon>Ecdysozoa</taxon>
        <taxon>Arthropoda</taxon>
        <taxon>Hexapoda</taxon>
        <taxon>Insecta</taxon>
        <taxon>Pterygota</taxon>
        <taxon>Neoptera</taxon>
        <taxon>Polyneoptera</taxon>
        <taxon>Dictyoptera</taxon>
        <taxon>Blattodea</taxon>
        <taxon>Blaberoidea</taxon>
        <taxon>Blaberidae</taxon>
        <taxon>Diplopterinae</taxon>
        <taxon>Diploptera</taxon>
    </lineage>
</organism>
<name>A0AAD8AHB4_DIPPU</name>
<dbReference type="Proteomes" id="UP001233999">
    <property type="component" value="Unassembled WGS sequence"/>
</dbReference>
<proteinExistence type="predicted"/>
<evidence type="ECO:0000313" key="2">
    <source>
        <dbReference type="Proteomes" id="UP001233999"/>
    </source>
</evidence>
<dbReference type="EMBL" id="JASPKZ010001102">
    <property type="protein sequence ID" value="KAJ9598770.1"/>
    <property type="molecule type" value="Genomic_DNA"/>
</dbReference>
<protein>
    <submittedName>
        <fullName evidence="1">Uncharacterized protein</fullName>
    </submittedName>
</protein>
<accession>A0AAD8AHB4</accession>
<reference evidence="1" key="2">
    <citation type="submission" date="2023-05" db="EMBL/GenBank/DDBJ databases">
        <authorList>
            <person name="Fouks B."/>
        </authorList>
    </citation>
    <scope>NUCLEOTIDE SEQUENCE</scope>
    <source>
        <strain evidence="1">Stay&amp;Tobe</strain>
        <tissue evidence="1">Testes</tissue>
    </source>
</reference>
<feature type="non-terminal residue" evidence="1">
    <location>
        <position position="1"/>
    </location>
</feature>
<comment type="caution">
    <text evidence="1">The sequence shown here is derived from an EMBL/GenBank/DDBJ whole genome shotgun (WGS) entry which is preliminary data.</text>
</comment>
<reference evidence="1" key="1">
    <citation type="journal article" date="2023" name="IScience">
        <title>Live-bearing cockroach genome reveals convergent evolutionary mechanisms linked to viviparity in insects and beyond.</title>
        <authorList>
            <person name="Fouks B."/>
            <person name="Harrison M.C."/>
            <person name="Mikhailova A.A."/>
            <person name="Marchal E."/>
            <person name="English S."/>
            <person name="Carruthers M."/>
            <person name="Jennings E.C."/>
            <person name="Chiamaka E.L."/>
            <person name="Frigard R.A."/>
            <person name="Pippel M."/>
            <person name="Attardo G.M."/>
            <person name="Benoit J.B."/>
            <person name="Bornberg-Bauer E."/>
            <person name="Tobe S.S."/>
        </authorList>
    </citation>
    <scope>NUCLEOTIDE SEQUENCE</scope>
    <source>
        <strain evidence="1">Stay&amp;Tobe</strain>
    </source>
</reference>
<evidence type="ECO:0000313" key="1">
    <source>
        <dbReference type="EMBL" id="KAJ9598770.1"/>
    </source>
</evidence>
<feature type="non-terminal residue" evidence="1">
    <location>
        <position position="187"/>
    </location>
</feature>
<gene>
    <name evidence="1" type="ORF">L9F63_026695</name>
</gene>